<dbReference type="EMBL" id="JAFEMO010000007">
    <property type="protein sequence ID" value="KAH7568440.1"/>
    <property type="molecule type" value="Genomic_DNA"/>
</dbReference>
<evidence type="ECO:0008006" key="4">
    <source>
        <dbReference type="Google" id="ProtNLM"/>
    </source>
</evidence>
<keyword evidence="3" id="KW-1185">Reference proteome</keyword>
<keyword evidence="1" id="KW-0732">Signal</keyword>
<evidence type="ECO:0000313" key="3">
    <source>
        <dbReference type="Proteomes" id="UP000827721"/>
    </source>
</evidence>
<accession>A0ABQ8HVR7</accession>
<name>A0ABQ8HVR7_9ROSI</name>
<evidence type="ECO:0000313" key="2">
    <source>
        <dbReference type="EMBL" id="KAH7568440.1"/>
    </source>
</evidence>
<organism evidence="2 3">
    <name type="scientific">Xanthoceras sorbifolium</name>
    <dbReference type="NCBI Taxonomy" id="99658"/>
    <lineage>
        <taxon>Eukaryota</taxon>
        <taxon>Viridiplantae</taxon>
        <taxon>Streptophyta</taxon>
        <taxon>Embryophyta</taxon>
        <taxon>Tracheophyta</taxon>
        <taxon>Spermatophyta</taxon>
        <taxon>Magnoliopsida</taxon>
        <taxon>eudicotyledons</taxon>
        <taxon>Gunneridae</taxon>
        <taxon>Pentapetalae</taxon>
        <taxon>rosids</taxon>
        <taxon>malvids</taxon>
        <taxon>Sapindales</taxon>
        <taxon>Sapindaceae</taxon>
        <taxon>Xanthoceroideae</taxon>
        <taxon>Xanthoceras</taxon>
    </lineage>
</organism>
<feature type="chain" id="PRO_5045199427" description="Secreted protein" evidence="1">
    <location>
        <begin position="26"/>
        <end position="63"/>
    </location>
</feature>
<protein>
    <recommendedName>
        <fullName evidence="4">Secreted protein</fullName>
    </recommendedName>
</protein>
<gene>
    <name evidence="2" type="ORF">JRO89_XS07G0298800</name>
</gene>
<comment type="caution">
    <text evidence="2">The sequence shown here is derived from an EMBL/GenBank/DDBJ whole genome shotgun (WGS) entry which is preliminary data.</text>
</comment>
<reference evidence="2 3" key="1">
    <citation type="submission" date="2021-02" db="EMBL/GenBank/DDBJ databases">
        <title>Plant Genome Project.</title>
        <authorList>
            <person name="Zhang R.-G."/>
        </authorList>
    </citation>
    <scope>NUCLEOTIDE SEQUENCE [LARGE SCALE GENOMIC DNA]</scope>
    <source>
        <tissue evidence="2">Leaves</tissue>
    </source>
</reference>
<dbReference type="Proteomes" id="UP000827721">
    <property type="component" value="Unassembled WGS sequence"/>
</dbReference>
<evidence type="ECO:0000256" key="1">
    <source>
        <dbReference type="SAM" id="SignalP"/>
    </source>
</evidence>
<feature type="signal peptide" evidence="1">
    <location>
        <begin position="1"/>
        <end position="25"/>
    </location>
</feature>
<sequence length="63" mass="7428">MLASIRFTMLILHIGLNYTTRAALGLPFHWTYCTCGFHHNMIWDIVWGSHFHSKRSSRHRGRS</sequence>
<proteinExistence type="predicted"/>